<dbReference type="OrthoDB" id="4837887at2759"/>
<keyword evidence="1" id="KW-0732">Signal</keyword>
<proteinExistence type="predicted"/>
<sequence length="75" mass="8082">MQFKSVVLLALATLATATPHPDLDKRAPTKAECCCCYGTPYVGCAVNQDCTGITSSICYDTRRGDDRHSNNVITV</sequence>
<evidence type="ECO:0000313" key="3">
    <source>
        <dbReference type="Proteomes" id="UP000014480"/>
    </source>
</evidence>
<gene>
    <name evidence="2" type="ORF">Cob_v003002</name>
</gene>
<evidence type="ECO:0000313" key="2">
    <source>
        <dbReference type="EMBL" id="TDZ23764.1"/>
    </source>
</evidence>
<reference evidence="3" key="2">
    <citation type="journal article" date="2019" name="Mol. Plant Microbe Interact.">
        <title>Genome sequence resources for four phytopathogenic fungi from the Colletotrichum orbiculare species complex.</title>
        <authorList>
            <person name="Gan P."/>
            <person name="Tsushima A."/>
            <person name="Narusaka M."/>
            <person name="Narusaka Y."/>
            <person name="Takano Y."/>
            <person name="Kubo Y."/>
            <person name="Shirasu K."/>
        </authorList>
    </citation>
    <scope>GENOME REANNOTATION</scope>
    <source>
        <strain evidence="3">104-T / ATCC 96160 / CBS 514.97 / LARS 414 / MAFF 240422</strain>
    </source>
</reference>
<feature type="chain" id="PRO_5019757313" evidence="1">
    <location>
        <begin position="18"/>
        <end position="75"/>
    </location>
</feature>
<evidence type="ECO:0000256" key="1">
    <source>
        <dbReference type="SAM" id="SignalP"/>
    </source>
</evidence>
<reference evidence="3" key="1">
    <citation type="journal article" date="2013" name="New Phytol.">
        <title>Comparative genomic and transcriptomic analyses reveal the hemibiotrophic stage shift of Colletotrichum fungi.</title>
        <authorList>
            <person name="Gan P."/>
            <person name="Ikeda K."/>
            <person name="Irieda H."/>
            <person name="Narusaka M."/>
            <person name="O'Connell R.J."/>
            <person name="Narusaka Y."/>
            <person name="Takano Y."/>
            <person name="Kubo Y."/>
            <person name="Shirasu K."/>
        </authorList>
    </citation>
    <scope>NUCLEOTIDE SEQUENCE [LARGE SCALE GENOMIC DNA]</scope>
    <source>
        <strain evidence="3">104-T / ATCC 96160 / CBS 514.97 / LARS 414 / MAFF 240422</strain>
    </source>
</reference>
<protein>
    <submittedName>
        <fullName evidence="2">Uncharacterized protein</fullName>
    </submittedName>
</protein>
<accession>A0A484G1T6</accession>
<dbReference type="Proteomes" id="UP000014480">
    <property type="component" value="Unassembled WGS sequence"/>
</dbReference>
<dbReference type="EMBL" id="AMCV02000005">
    <property type="protein sequence ID" value="TDZ23764.1"/>
    <property type="molecule type" value="Genomic_DNA"/>
</dbReference>
<comment type="caution">
    <text evidence="2">The sequence shown here is derived from an EMBL/GenBank/DDBJ whole genome shotgun (WGS) entry which is preliminary data.</text>
</comment>
<feature type="signal peptide" evidence="1">
    <location>
        <begin position="1"/>
        <end position="17"/>
    </location>
</feature>
<dbReference type="AlphaFoldDB" id="A0A484G1T6"/>
<name>A0A484G1T6_COLOR</name>
<organism evidence="2 3">
    <name type="scientific">Colletotrichum orbiculare (strain 104-T / ATCC 96160 / CBS 514.97 / LARS 414 / MAFF 240422)</name>
    <name type="common">Cucumber anthracnose fungus</name>
    <name type="synonym">Colletotrichum lagenarium</name>
    <dbReference type="NCBI Taxonomy" id="1213857"/>
    <lineage>
        <taxon>Eukaryota</taxon>
        <taxon>Fungi</taxon>
        <taxon>Dikarya</taxon>
        <taxon>Ascomycota</taxon>
        <taxon>Pezizomycotina</taxon>
        <taxon>Sordariomycetes</taxon>
        <taxon>Hypocreomycetidae</taxon>
        <taxon>Glomerellales</taxon>
        <taxon>Glomerellaceae</taxon>
        <taxon>Colletotrichum</taxon>
        <taxon>Colletotrichum orbiculare species complex</taxon>
    </lineage>
</organism>
<keyword evidence="3" id="KW-1185">Reference proteome</keyword>